<organism evidence="1 2">
    <name type="scientific">Streptomyces qinzhouensis</name>
    <dbReference type="NCBI Taxonomy" id="2599401"/>
    <lineage>
        <taxon>Bacteria</taxon>
        <taxon>Bacillati</taxon>
        <taxon>Actinomycetota</taxon>
        <taxon>Actinomycetes</taxon>
        <taxon>Kitasatosporales</taxon>
        <taxon>Streptomycetaceae</taxon>
        <taxon>Streptomyces</taxon>
    </lineage>
</organism>
<keyword evidence="2" id="KW-1185">Reference proteome</keyword>
<sequence>MPAAHVTTTPQSQLDALIRAGGFWGLAPDWVPRTGYAGDRNTLIAALAALRRLVQNEAIRLRRGRAHVH</sequence>
<proteinExistence type="predicted"/>
<dbReference type="EMBL" id="CP042266">
    <property type="protein sequence ID" value="QDY77377.1"/>
    <property type="molecule type" value="Genomic_DNA"/>
</dbReference>
<evidence type="ECO:0000313" key="1">
    <source>
        <dbReference type="EMBL" id="QDY77377.1"/>
    </source>
</evidence>
<dbReference type="KEGG" id="sqz:FQU76_13550"/>
<dbReference type="OrthoDB" id="4246543at2"/>
<dbReference type="Proteomes" id="UP000320580">
    <property type="component" value="Chromosome"/>
</dbReference>
<gene>
    <name evidence="1" type="ORF">FQU76_13550</name>
</gene>
<reference evidence="1 2" key="1">
    <citation type="submission" date="2019-07" db="EMBL/GenBank/DDBJ databases">
        <authorList>
            <person name="Zhu P."/>
        </authorList>
    </citation>
    <scope>NUCLEOTIDE SEQUENCE [LARGE SCALE GENOMIC DNA]</scope>
    <source>
        <strain evidence="1 2">SSL-25</strain>
    </source>
</reference>
<dbReference type="AlphaFoldDB" id="A0A5B8J7K1"/>
<protein>
    <submittedName>
        <fullName evidence="1">Uncharacterized protein</fullName>
    </submittedName>
</protein>
<dbReference type="RefSeq" id="WP_146480715.1">
    <property type="nucleotide sequence ID" value="NZ_CP042266.1"/>
</dbReference>
<name>A0A5B8J7K1_9ACTN</name>
<evidence type="ECO:0000313" key="2">
    <source>
        <dbReference type="Proteomes" id="UP000320580"/>
    </source>
</evidence>
<accession>A0A5B8J7K1</accession>